<dbReference type="AlphaFoldDB" id="A0AAP0K9L7"/>
<name>A0AAP0K9L7_9MAGN</name>
<keyword evidence="2" id="KW-1185">Reference proteome</keyword>
<gene>
    <name evidence="1" type="ORF">Scep_006375</name>
</gene>
<evidence type="ECO:0000313" key="2">
    <source>
        <dbReference type="Proteomes" id="UP001419268"/>
    </source>
</evidence>
<proteinExistence type="predicted"/>
<sequence>MAQTHTPGLATTLLCSNRMRQLAQGETEKILLLKKAEPESKAKYFAGVGVAWKHQAIAKGLKENT</sequence>
<dbReference type="Proteomes" id="UP001419268">
    <property type="component" value="Unassembled WGS sequence"/>
</dbReference>
<dbReference type="EMBL" id="JBBNAG010000003">
    <property type="protein sequence ID" value="KAK9147618.1"/>
    <property type="molecule type" value="Genomic_DNA"/>
</dbReference>
<evidence type="ECO:0000313" key="1">
    <source>
        <dbReference type="EMBL" id="KAK9147618.1"/>
    </source>
</evidence>
<comment type="caution">
    <text evidence="1">The sequence shown here is derived from an EMBL/GenBank/DDBJ whole genome shotgun (WGS) entry which is preliminary data.</text>
</comment>
<reference evidence="1 2" key="1">
    <citation type="submission" date="2024-01" db="EMBL/GenBank/DDBJ databases">
        <title>Genome assemblies of Stephania.</title>
        <authorList>
            <person name="Yang L."/>
        </authorList>
    </citation>
    <scope>NUCLEOTIDE SEQUENCE [LARGE SCALE GENOMIC DNA]</scope>
    <source>
        <strain evidence="1">JXDWG</strain>
        <tissue evidence="1">Leaf</tissue>
    </source>
</reference>
<protein>
    <submittedName>
        <fullName evidence="1">Uncharacterized protein</fullName>
    </submittedName>
</protein>
<accession>A0AAP0K9L7</accession>
<organism evidence="1 2">
    <name type="scientific">Stephania cephalantha</name>
    <dbReference type="NCBI Taxonomy" id="152367"/>
    <lineage>
        <taxon>Eukaryota</taxon>
        <taxon>Viridiplantae</taxon>
        <taxon>Streptophyta</taxon>
        <taxon>Embryophyta</taxon>
        <taxon>Tracheophyta</taxon>
        <taxon>Spermatophyta</taxon>
        <taxon>Magnoliopsida</taxon>
        <taxon>Ranunculales</taxon>
        <taxon>Menispermaceae</taxon>
        <taxon>Menispermoideae</taxon>
        <taxon>Cissampelideae</taxon>
        <taxon>Stephania</taxon>
    </lineage>
</organism>